<dbReference type="EMBL" id="MU005963">
    <property type="protein sequence ID" value="KAF2863039.1"/>
    <property type="molecule type" value="Genomic_DNA"/>
</dbReference>
<gene>
    <name evidence="2" type="ORF">K470DRAFT_155853</name>
</gene>
<dbReference type="AlphaFoldDB" id="A0A6A7C7J7"/>
<protein>
    <submittedName>
        <fullName evidence="2">Uncharacterized protein</fullName>
    </submittedName>
</protein>
<dbReference type="Proteomes" id="UP000799421">
    <property type="component" value="Unassembled WGS sequence"/>
</dbReference>
<feature type="region of interest" description="Disordered" evidence="1">
    <location>
        <begin position="99"/>
        <end position="160"/>
    </location>
</feature>
<accession>A0A6A7C7J7</accession>
<sequence length="288" mass="31740">MATKARVTHITNHFHTYTRNFSFPFHHTCSIVNMHGNVYVLPGQCPGQPMATPGGVAVYGLNNYFHCGHPACTGVHAVANKKHANVAGLPPAPPALVTEAAKKKAKADKEAKEKAEKEKAEKEAKEKAEKEAKEKAEKEAKEKAEKEKEKAEKAAKAKRNVNAPPELSTGMNYMFSRKYTTIHVFKMAAQVWKPKYAGETMPFKAFTVPTHMTVKALIENVRGVDPGEASRCKKWALTEAIEGGRGTWHKGTTIEYTDDKAASTLDSLGWNDKRGDQLPPVWVVVHPV</sequence>
<keyword evidence="3" id="KW-1185">Reference proteome</keyword>
<proteinExistence type="predicted"/>
<organism evidence="2 3">
    <name type="scientific">Piedraia hortae CBS 480.64</name>
    <dbReference type="NCBI Taxonomy" id="1314780"/>
    <lineage>
        <taxon>Eukaryota</taxon>
        <taxon>Fungi</taxon>
        <taxon>Dikarya</taxon>
        <taxon>Ascomycota</taxon>
        <taxon>Pezizomycotina</taxon>
        <taxon>Dothideomycetes</taxon>
        <taxon>Dothideomycetidae</taxon>
        <taxon>Capnodiales</taxon>
        <taxon>Piedraiaceae</taxon>
        <taxon>Piedraia</taxon>
    </lineage>
</organism>
<evidence type="ECO:0000313" key="3">
    <source>
        <dbReference type="Proteomes" id="UP000799421"/>
    </source>
</evidence>
<feature type="compositionally biased region" description="Basic and acidic residues" evidence="1">
    <location>
        <begin position="107"/>
        <end position="155"/>
    </location>
</feature>
<dbReference type="OrthoDB" id="10057496at2759"/>
<evidence type="ECO:0000256" key="1">
    <source>
        <dbReference type="SAM" id="MobiDB-lite"/>
    </source>
</evidence>
<reference evidence="2" key="1">
    <citation type="journal article" date="2020" name="Stud. Mycol.">
        <title>101 Dothideomycetes genomes: a test case for predicting lifestyles and emergence of pathogens.</title>
        <authorList>
            <person name="Haridas S."/>
            <person name="Albert R."/>
            <person name="Binder M."/>
            <person name="Bloem J."/>
            <person name="Labutti K."/>
            <person name="Salamov A."/>
            <person name="Andreopoulos B."/>
            <person name="Baker S."/>
            <person name="Barry K."/>
            <person name="Bills G."/>
            <person name="Bluhm B."/>
            <person name="Cannon C."/>
            <person name="Castanera R."/>
            <person name="Culley D."/>
            <person name="Daum C."/>
            <person name="Ezra D."/>
            <person name="Gonzalez J."/>
            <person name="Henrissat B."/>
            <person name="Kuo A."/>
            <person name="Liang C."/>
            <person name="Lipzen A."/>
            <person name="Lutzoni F."/>
            <person name="Magnuson J."/>
            <person name="Mondo S."/>
            <person name="Nolan M."/>
            <person name="Ohm R."/>
            <person name="Pangilinan J."/>
            <person name="Park H.-J."/>
            <person name="Ramirez L."/>
            <person name="Alfaro M."/>
            <person name="Sun H."/>
            <person name="Tritt A."/>
            <person name="Yoshinaga Y."/>
            <person name="Zwiers L.-H."/>
            <person name="Turgeon B."/>
            <person name="Goodwin S."/>
            <person name="Spatafora J."/>
            <person name="Crous P."/>
            <person name="Grigoriev I."/>
        </authorList>
    </citation>
    <scope>NUCLEOTIDE SEQUENCE</scope>
    <source>
        <strain evidence="2">CBS 480.64</strain>
    </source>
</reference>
<evidence type="ECO:0000313" key="2">
    <source>
        <dbReference type="EMBL" id="KAF2863039.1"/>
    </source>
</evidence>
<name>A0A6A7C7J7_9PEZI</name>